<protein>
    <submittedName>
        <fullName evidence="1">ABC transporter type I periplasmic ligand-binding protein</fullName>
    </submittedName>
</protein>
<keyword evidence="2" id="KW-1185">Reference proteome</keyword>
<dbReference type="EMBL" id="CP021425">
    <property type="protein sequence ID" value="ARU54114.1"/>
    <property type="molecule type" value="Genomic_DNA"/>
</dbReference>
<dbReference type="Proteomes" id="UP000196027">
    <property type="component" value="Chromosome"/>
</dbReference>
<organism evidence="1 2">
    <name type="scientific">Oleiphilus messinensis</name>
    <dbReference type="NCBI Taxonomy" id="141451"/>
    <lineage>
        <taxon>Bacteria</taxon>
        <taxon>Pseudomonadati</taxon>
        <taxon>Pseudomonadota</taxon>
        <taxon>Gammaproteobacteria</taxon>
        <taxon>Oceanospirillales</taxon>
        <taxon>Oleiphilaceae</taxon>
        <taxon>Oleiphilus</taxon>
    </lineage>
</organism>
<evidence type="ECO:0000313" key="2">
    <source>
        <dbReference type="Proteomes" id="UP000196027"/>
    </source>
</evidence>
<dbReference type="InterPro" id="IPR007487">
    <property type="entry name" value="ABC_transpt-TYRBP-like"/>
</dbReference>
<proteinExistence type="predicted"/>
<evidence type="ECO:0000313" key="1">
    <source>
        <dbReference type="EMBL" id="ARU54114.1"/>
    </source>
</evidence>
<gene>
    <name evidence="1" type="ORF">OLMES_0005</name>
</gene>
<dbReference type="AlphaFoldDB" id="A0A1Y0I3R3"/>
<dbReference type="KEGG" id="ome:OLMES_0005"/>
<dbReference type="Gene3D" id="3.40.50.2300">
    <property type="match status" value="2"/>
</dbReference>
<dbReference type="PANTHER" id="PTHR35271:SF1">
    <property type="entry name" value="ABC TRANSPORTER, SUBSTRATE-BINDING LIPOPROTEIN"/>
    <property type="match status" value="1"/>
</dbReference>
<dbReference type="Pfam" id="PF04392">
    <property type="entry name" value="ABC_sub_bind"/>
    <property type="match status" value="1"/>
</dbReference>
<sequence>MWRVLLITILFFSPGVFAKLKYVLHISSYHPQYYWTLECNSGLQNILKLKAEIKTVYLDTKRILPDEYETNVRQALQEMHSSPPDLVVLSDDNALRLIGPYLEASTIPVVFMGINANPRDYFKSGKLPINMTGILERAPFMGSLRILKSIIPDAKKILILTENSQTSKAQIRTLIGSRDQFVVQGILAEVKILESWTAWQDTVRKSHQDYDVLLPSAYFNIKTDSGRYIPPKKVIEWISANSRIPVFVNNDLAVGENLAMGGFVLDGEAHGRMAGLQALSILEGVSPSALSPIVDEAGILYFNQKQLNRFNIVLPETTRQYANFR</sequence>
<reference evidence="1 2" key="1">
    <citation type="submission" date="2017-05" db="EMBL/GenBank/DDBJ databases">
        <title>Genomic insights into alkan degradation activity of Oleiphilus messinensis.</title>
        <authorList>
            <person name="Kozyavkin S.A."/>
            <person name="Slesarev A.I."/>
            <person name="Golyshin P.N."/>
            <person name="Korzhenkov A."/>
            <person name="Golyshina O.N."/>
            <person name="Toshchakov S.V."/>
        </authorList>
    </citation>
    <scope>NUCLEOTIDE SEQUENCE [LARGE SCALE GENOMIC DNA]</scope>
    <source>
        <strain evidence="1 2">ME102</strain>
    </source>
</reference>
<dbReference type="RefSeq" id="WP_087459350.1">
    <property type="nucleotide sequence ID" value="NZ_CP021425.1"/>
</dbReference>
<name>A0A1Y0I3R3_9GAMM</name>
<dbReference type="OrthoDB" id="1550623at2"/>
<dbReference type="PANTHER" id="PTHR35271">
    <property type="entry name" value="ABC TRANSPORTER, SUBSTRATE-BINDING LIPOPROTEIN-RELATED"/>
    <property type="match status" value="1"/>
</dbReference>
<accession>A0A1Y0I3R3</accession>